<feature type="transmembrane region" description="Helical" evidence="1">
    <location>
        <begin position="38"/>
        <end position="59"/>
    </location>
</feature>
<evidence type="ECO:0000313" key="3">
    <source>
        <dbReference type="Proteomes" id="UP000594513"/>
    </source>
</evidence>
<name>A0AAE7TPT9_9BACT</name>
<feature type="transmembrane region" description="Helical" evidence="1">
    <location>
        <begin position="7"/>
        <end position="32"/>
    </location>
</feature>
<keyword evidence="1" id="KW-0472">Membrane</keyword>
<protein>
    <submittedName>
        <fullName evidence="2">Chemotaxis protein</fullName>
    </submittedName>
</protein>
<evidence type="ECO:0000256" key="1">
    <source>
        <dbReference type="SAM" id="Phobius"/>
    </source>
</evidence>
<reference evidence="2 3" key="1">
    <citation type="journal article" date="2018" name="Emerg. Microbes Infect.">
        <title>Genomic analysis of oral Campylobacter concisus strains identified a potential bacterial molecular marker associated with active Crohn's disease.</title>
        <authorList>
            <person name="Liu F."/>
            <person name="Ma R."/>
            <person name="Tay C.Y.A."/>
            <person name="Octavia S."/>
            <person name="Lan R."/>
            <person name="Chung H.K.L."/>
            <person name="Riordan S.M."/>
            <person name="Grimm M.C."/>
            <person name="Leong R.W."/>
            <person name="Tanaka M.M."/>
            <person name="Connor S."/>
            <person name="Zhang L."/>
        </authorList>
    </citation>
    <scope>NUCLEOTIDE SEQUENCE [LARGE SCALE GENOMIC DNA]</scope>
    <source>
        <strain evidence="2 3">P27CDO-S2</strain>
    </source>
</reference>
<dbReference type="RefSeq" id="WP_107770799.1">
    <property type="nucleotide sequence ID" value="NZ_CP049272.1"/>
</dbReference>
<keyword evidence="1" id="KW-0812">Transmembrane</keyword>
<dbReference type="AlphaFoldDB" id="A0AAE7TPT9"/>
<dbReference type="EMBL" id="CP049272">
    <property type="protein sequence ID" value="QPH86993.1"/>
    <property type="molecule type" value="Genomic_DNA"/>
</dbReference>
<gene>
    <name evidence="2" type="ORF">CVT17_08460</name>
</gene>
<proteinExistence type="predicted"/>
<evidence type="ECO:0000313" key="2">
    <source>
        <dbReference type="EMBL" id="QPH86993.1"/>
    </source>
</evidence>
<keyword evidence="1" id="KW-1133">Transmembrane helix</keyword>
<accession>A0AAE7TPT9</accession>
<sequence length="177" mass="20188">MFKVEVIYKFCLVLVLILGLCMLAFSGVNFALGEYNEYLLNAHKIAGFLILLAATLHVINRRKKLVKLINETMDVLTRSKNPSICNMDRIIASLEPYSITEISQMLGFDEAIFCETLHKNGVKFNDASQTLRQIARMNDEKIFFVLVLIIEAKFGKRFCGELKYKRGGKLKDKKMVA</sequence>
<dbReference type="Proteomes" id="UP000594513">
    <property type="component" value="Chromosome"/>
</dbReference>
<organism evidence="2 3">
    <name type="scientific">Campylobacter concisus</name>
    <dbReference type="NCBI Taxonomy" id="199"/>
    <lineage>
        <taxon>Bacteria</taxon>
        <taxon>Pseudomonadati</taxon>
        <taxon>Campylobacterota</taxon>
        <taxon>Epsilonproteobacteria</taxon>
        <taxon>Campylobacterales</taxon>
        <taxon>Campylobacteraceae</taxon>
        <taxon>Campylobacter</taxon>
    </lineage>
</organism>